<organism evidence="2 3">
    <name type="scientific">Clohesyomyces aquaticus</name>
    <dbReference type="NCBI Taxonomy" id="1231657"/>
    <lineage>
        <taxon>Eukaryota</taxon>
        <taxon>Fungi</taxon>
        <taxon>Dikarya</taxon>
        <taxon>Ascomycota</taxon>
        <taxon>Pezizomycotina</taxon>
        <taxon>Dothideomycetes</taxon>
        <taxon>Pleosporomycetidae</taxon>
        <taxon>Pleosporales</taxon>
        <taxon>Lindgomycetaceae</taxon>
        <taxon>Clohesyomyces</taxon>
    </lineage>
</organism>
<gene>
    <name evidence="2" type="ORF">BCR34DRAFT_579352</name>
</gene>
<comment type="caution">
    <text evidence="2">The sequence shown here is derived from an EMBL/GenBank/DDBJ whole genome shotgun (WGS) entry which is preliminary data.</text>
</comment>
<dbReference type="STRING" id="1231657.A0A1Y1YCL8"/>
<evidence type="ECO:0000313" key="3">
    <source>
        <dbReference type="Proteomes" id="UP000193144"/>
    </source>
</evidence>
<evidence type="ECO:0000256" key="1">
    <source>
        <dbReference type="SAM" id="MobiDB-lite"/>
    </source>
</evidence>
<keyword evidence="3" id="KW-1185">Reference proteome</keyword>
<feature type="compositionally biased region" description="Pro residues" evidence="1">
    <location>
        <begin position="19"/>
        <end position="31"/>
    </location>
</feature>
<evidence type="ECO:0000313" key="2">
    <source>
        <dbReference type="EMBL" id="ORX95354.1"/>
    </source>
</evidence>
<reference evidence="2 3" key="1">
    <citation type="submission" date="2016-07" db="EMBL/GenBank/DDBJ databases">
        <title>Pervasive Adenine N6-methylation of Active Genes in Fungi.</title>
        <authorList>
            <consortium name="DOE Joint Genome Institute"/>
            <person name="Mondo S.J."/>
            <person name="Dannebaum R.O."/>
            <person name="Kuo R.C."/>
            <person name="Labutti K."/>
            <person name="Haridas S."/>
            <person name="Kuo A."/>
            <person name="Salamov A."/>
            <person name="Ahrendt S.R."/>
            <person name="Lipzen A."/>
            <person name="Sullivan W."/>
            <person name="Andreopoulos W.B."/>
            <person name="Clum A."/>
            <person name="Lindquist E."/>
            <person name="Daum C."/>
            <person name="Ramamoorthy G.K."/>
            <person name="Gryganskyi A."/>
            <person name="Culley D."/>
            <person name="Magnuson J.K."/>
            <person name="James T.Y."/>
            <person name="O'Malley M.A."/>
            <person name="Stajich J.E."/>
            <person name="Spatafora J.W."/>
            <person name="Visel A."/>
            <person name="Grigoriev I.V."/>
        </authorList>
    </citation>
    <scope>NUCLEOTIDE SEQUENCE [LARGE SCALE GENOMIC DNA]</scope>
    <source>
        <strain evidence="2 3">CBS 115471</strain>
    </source>
</reference>
<feature type="region of interest" description="Disordered" evidence="1">
    <location>
        <begin position="1"/>
        <end position="31"/>
    </location>
</feature>
<name>A0A1Y1YCL8_9PLEO</name>
<sequence length="254" mass="26828">MAASCHVNVPKNPNIHRGAPPPPPIPAAPGPPPSFALPLGAILVRGPTPPHPAPRSARAQGPVPQPWAIPVAILPPPGIFCGGPPPPPAFLPGGFLWGGPAPAPPPAPAITDAGPLHATTFGPIPIAQSTPNALPGGKHPAVTHFFSDSYTILGWLKSDFQPWDRPFAAINMEWIQVDSGWKVDQLIRAMRENADCAGWAVTECIEQGNGVWERGTTFVHESVESGQSLQTVGWTGRRNREDGTGSLHICLWKP</sequence>
<dbReference type="OrthoDB" id="10057496at2759"/>
<proteinExistence type="predicted"/>
<dbReference type="AlphaFoldDB" id="A0A1Y1YCL8"/>
<dbReference type="Proteomes" id="UP000193144">
    <property type="component" value="Unassembled WGS sequence"/>
</dbReference>
<protein>
    <submittedName>
        <fullName evidence="2">Uncharacterized protein</fullName>
    </submittedName>
</protein>
<dbReference type="EMBL" id="MCFA01000281">
    <property type="protein sequence ID" value="ORX95354.1"/>
    <property type="molecule type" value="Genomic_DNA"/>
</dbReference>
<accession>A0A1Y1YCL8</accession>